<reference evidence="2 3" key="1">
    <citation type="submission" date="2010-08" db="EMBL/GenBank/DDBJ databases">
        <authorList>
            <person name="Weinstock G."/>
            <person name="Sodergren E."/>
            <person name="Clifton S."/>
            <person name="Fulton L."/>
            <person name="Fulton B."/>
            <person name="Courtney L."/>
            <person name="Fronick C."/>
            <person name="Harrison M."/>
            <person name="Strong C."/>
            <person name="Farmer C."/>
            <person name="Delahaunty K."/>
            <person name="Markovic C."/>
            <person name="Hall O."/>
            <person name="Minx P."/>
            <person name="Tomlinson C."/>
            <person name="Mitreva M."/>
            <person name="Hou S."/>
            <person name="Chen J."/>
            <person name="Wollam A."/>
            <person name="Pepin K.H."/>
            <person name="Johnson M."/>
            <person name="Bhonagiri V."/>
            <person name="Zhang X."/>
            <person name="Suruliraj S."/>
            <person name="Warren W."/>
            <person name="Chinwalla A."/>
            <person name="Mardis E.R."/>
            <person name="Wilson R.K."/>
        </authorList>
    </citation>
    <scope>NUCLEOTIDE SEQUENCE [LARGE SCALE GENOMIC DNA]</scope>
    <source>
        <strain evidence="2 3">F0399</strain>
    </source>
</reference>
<accession>E7N554</accession>
<dbReference type="AlphaFoldDB" id="E7N554"/>
<keyword evidence="1" id="KW-1133">Transmembrane helix</keyword>
<dbReference type="Proteomes" id="UP000004633">
    <property type="component" value="Unassembled WGS sequence"/>
</dbReference>
<gene>
    <name evidence="2" type="ORF">HMPREF9555_02149</name>
</gene>
<dbReference type="EMBL" id="AECV01000061">
    <property type="protein sequence ID" value="EFW28707.1"/>
    <property type="molecule type" value="Genomic_DNA"/>
</dbReference>
<dbReference type="STRING" id="749551.HMPREF9555_02149"/>
<evidence type="ECO:0000313" key="2">
    <source>
        <dbReference type="EMBL" id="EFW28707.1"/>
    </source>
</evidence>
<sequence>MIVFRKSAAFLALHPNFRITYVAMVLGGILAHSILYLRTSWARDTTYARLVGARRAVPSSDLRAPTDK</sequence>
<evidence type="ECO:0000256" key="1">
    <source>
        <dbReference type="SAM" id="Phobius"/>
    </source>
</evidence>
<keyword evidence="3" id="KW-1185">Reference proteome</keyword>
<proteinExistence type="predicted"/>
<organism evidence="2 3">
    <name type="scientific">Selenomonas artemidis F0399</name>
    <dbReference type="NCBI Taxonomy" id="749551"/>
    <lineage>
        <taxon>Bacteria</taxon>
        <taxon>Bacillati</taxon>
        <taxon>Bacillota</taxon>
        <taxon>Negativicutes</taxon>
        <taxon>Selenomonadales</taxon>
        <taxon>Selenomonadaceae</taxon>
        <taxon>Selenomonas</taxon>
    </lineage>
</organism>
<keyword evidence="1" id="KW-0812">Transmembrane</keyword>
<feature type="transmembrane region" description="Helical" evidence="1">
    <location>
        <begin position="19"/>
        <end position="37"/>
    </location>
</feature>
<protein>
    <submittedName>
        <fullName evidence="2">Uncharacterized protein</fullName>
    </submittedName>
</protein>
<name>E7N554_9FIRM</name>
<dbReference type="HOGENOM" id="CLU_2791610_0_0_9"/>
<keyword evidence="1" id="KW-0472">Membrane</keyword>
<comment type="caution">
    <text evidence="2">The sequence shown here is derived from an EMBL/GenBank/DDBJ whole genome shotgun (WGS) entry which is preliminary data.</text>
</comment>
<evidence type="ECO:0000313" key="3">
    <source>
        <dbReference type="Proteomes" id="UP000004633"/>
    </source>
</evidence>